<dbReference type="Proteomes" id="UP000191025">
    <property type="component" value="Unassembled WGS sequence"/>
</dbReference>
<evidence type="ECO:0000256" key="1">
    <source>
        <dbReference type="SAM" id="Phobius"/>
    </source>
</evidence>
<reference evidence="2 5" key="1">
    <citation type="submission" date="2016-06" db="EMBL/GenBank/DDBJ databases">
        <title>Draft genome of Moraxella lacunata CCUG 57757A.</title>
        <authorList>
            <person name="Salva-Serra F."/>
            <person name="Engstrom-Jakobsson H."/>
            <person name="Thorell K."/>
            <person name="Gonzales-Siles L."/>
            <person name="Karlsson R."/>
            <person name="Boulund F."/>
            <person name="Engstrand L."/>
            <person name="Kristiansson E."/>
            <person name="Moore E."/>
        </authorList>
    </citation>
    <scope>NUCLEOTIDE SEQUENCE [LARGE SCALE GENOMIC DNA]</scope>
    <source>
        <strain evidence="2 5">CCUG 57757A</strain>
    </source>
</reference>
<name>A0A1B8Q8B7_MORLA</name>
<reference evidence="3" key="3">
    <citation type="submission" date="2017-03" db="EMBL/GenBank/DDBJ databases">
        <authorList>
            <person name="Afonso C.L."/>
            <person name="Miller P.J."/>
            <person name="Scott M.A."/>
            <person name="Spackman E."/>
            <person name="Goraichik I."/>
            <person name="Dimitrov K.M."/>
            <person name="Suarez D.L."/>
            <person name="Swayne D.E."/>
        </authorList>
    </citation>
    <scope>NUCLEOTIDE SEQUENCE</scope>
    <source>
        <strain evidence="3">CCUG 4441</strain>
    </source>
</reference>
<evidence type="ECO:0000313" key="3">
    <source>
        <dbReference type="EMBL" id="OPH38478.1"/>
    </source>
</evidence>
<feature type="transmembrane region" description="Helical" evidence="1">
    <location>
        <begin position="69"/>
        <end position="91"/>
    </location>
</feature>
<evidence type="ECO:0000313" key="7">
    <source>
        <dbReference type="Proteomes" id="UP000254107"/>
    </source>
</evidence>
<evidence type="ECO:0000313" key="2">
    <source>
        <dbReference type="EMBL" id="OBX67388.1"/>
    </source>
</evidence>
<keyword evidence="7" id="KW-1185">Reference proteome</keyword>
<keyword evidence="1" id="KW-0812">Transmembrane</keyword>
<proteinExistence type="predicted"/>
<evidence type="ECO:0000313" key="6">
    <source>
        <dbReference type="Proteomes" id="UP000191025"/>
    </source>
</evidence>
<accession>A0A1B8Q8B7</accession>
<sequence length="99" mass="11307">MIYAVSVVWYALIFALGMAFIKKMPDRAERWVGILVFIGFCAQILINYVGLGHLGAFESLAHLDHDRSAFNLMVLCLISIFCYSALFVILIKAYDYYQE</sequence>
<evidence type="ECO:0000313" key="4">
    <source>
        <dbReference type="EMBL" id="STY99205.1"/>
    </source>
</evidence>
<protein>
    <submittedName>
        <fullName evidence="2">Uncharacterized protein</fullName>
    </submittedName>
</protein>
<dbReference type="AlphaFoldDB" id="A0A1B8Q8B7"/>
<dbReference type="Proteomes" id="UP000254107">
    <property type="component" value="Unassembled WGS sequence"/>
</dbReference>
<dbReference type="EMBL" id="UGQC01000001">
    <property type="protein sequence ID" value="STY99205.1"/>
    <property type="molecule type" value="Genomic_DNA"/>
</dbReference>
<feature type="transmembrane region" description="Helical" evidence="1">
    <location>
        <begin position="6"/>
        <end position="24"/>
    </location>
</feature>
<keyword evidence="1" id="KW-1133">Transmembrane helix</keyword>
<keyword evidence="1" id="KW-0472">Membrane</keyword>
<evidence type="ECO:0000313" key="5">
    <source>
        <dbReference type="Proteomes" id="UP000092607"/>
    </source>
</evidence>
<reference evidence="6" key="2">
    <citation type="submission" date="2017-03" db="EMBL/GenBank/DDBJ databases">
        <title>Draft genome sequence of Moraxella equi CCUG 4950T type strain.</title>
        <authorList>
            <person name="Salva-Serra F."/>
            <person name="Engstrom-Jakobsson H."/>
            <person name="Thorell K."/>
            <person name="Jaen-Luchoro D."/>
            <person name="Gonzales-Siles L."/>
            <person name="Karlsson R."/>
            <person name="Yazdan S."/>
            <person name="Boulund F."/>
            <person name="Johnning A."/>
            <person name="Engstrand L."/>
            <person name="Kristiansson E."/>
            <person name="Moore E."/>
        </authorList>
    </citation>
    <scope>NUCLEOTIDE SEQUENCE [LARGE SCALE GENOMIC DNA]</scope>
    <source>
        <strain evidence="6">CCUG 4441</strain>
    </source>
</reference>
<feature type="transmembrane region" description="Helical" evidence="1">
    <location>
        <begin position="31"/>
        <end position="49"/>
    </location>
</feature>
<dbReference type="Proteomes" id="UP000092607">
    <property type="component" value="Unassembled WGS sequence"/>
</dbReference>
<dbReference type="EMBL" id="LZMS01000001">
    <property type="protein sequence ID" value="OBX67388.1"/>
    <property type="molecule type" value="Genomic_DNA"/>
</dbReference>
<dbReference type="OrthoDB" id="6648362at2"/>
<dbReference type="EMBL" id="MXAN01000015">
    <property type="protein sequence ID" value="OPH38478.1"/>
    <property type="molecule type" value="Genomic_DNA"/>
</dbReference>
<dbReference type="GeneID" id="302269234"/>
<gene>
    <name evidence="2" type="ORF">A9309_00230</name>
    <name evidence="3" type="ORF">B5J94_03395</name>
    <name evidence="4" type="ORF">NCTC7911_00578</name>
</gene>
<reference evidence="4 7" key="4">
    <citation type="submission" date="2018-06" db="EMBL/GenBank/DDBJ databases">
        <authorList>
            <consortium name="Pathogen Informatics"/>
            <person name="Doyle S."/>
        </authorList>
    </citation>
    <scope>NUCLEOTIDE SEQUENCE [LARGE SCALE GENOMIC DNA]</scope>
    <source>
        <strain evidence="4 7">NCTC7911</strain>
    </source>
</reference>
<organism evidence="2 5">
    <name type="scientific">Moraxella lacunata</name>
    <dbReference type="NCBI Taxonomy" id="477"/>
    <lineage>
        <taxon>Bacteria</taxon>
        <taxon>Pseudomonadati</taxon>
        <taxon>Pseudomonadota</taxon>
        <taxon>Gammaproteobacteria</taxon>
        <taxon>Moraxellales</taxon>
        <taxon>Moraxellaceae</taxon>
        <taxon>Moraxella</taxon>
    </lineage>
</organism>
<dbReference type="RefSeq" id="WP_062498890.1">
    <property type="nucleotide sequence ID" value="NZ_JARDJM010000034.1"/>
</dbReference>